<evidence type="ECO:0000313" key="1">
    <source>
        <dbReference type="EMBL" id="RYM33081.1"/>
    </source>
</evidence>
<sequence>MLMKTAMLRSIKDFGKNSVLPVWISFEESIRLERIVILDNSIDPFLQWTMGKILDETLKMLLKIKPGCINKLNSRLSDIFGLTISDNSTKYSELLNEYIKTLEKADIKDSDELKKCVPSTELANILDNPQSFKDFLLKLVNDFSLSRIVFLFDEAAHVFSHTQQEKFFTFFKSLRDPKIACKAAVYPGITNYGKYFERGQDAKEIRINWKPLNSNDVDFIKQILKKRIQEFNPKYWEKLNVNKDIIDTICICSNGNPRFAFHIIDELENSKAFQSKISNQILINSIRTVFNTKWKEFDTLKQRLIKYSQHISEAEVLMKETLIPNLRLWNDKQRTNKRKLSIGFYISTKAYDSLEKLFSVLDYSNITSTDHSKKSLGHNKYGYYITINPSLIFTDLILKGINELNSTSVAIENNQAYTESSTVIKELLSSVNAFDEYNCLNTSCDFKTVEDTFKFCPKCGSKIQKEEIISLYKILRSHNIDNIKLSKRITDRLSVKFHNVGELYDAEKDDIRMKYIQNVRIELVKNAVIEYMAG</sequence>
<name>A0A4Q4KIK6_9FLAO</name>
<accession>A0A4Q4KIK6</accession>
<evidence type="ECO:0008006" key="3">
    <source>
        <dbReference type="Google" id="ProtNLM"/>
    </source>
</evidence>
<dbReference type="EMBL" id="SETE01000005">
    <property type="protein sequence ID" value="RYM33081.1"/>
    <property type="molecule type" value="Genomic_DNA"/>
</dbReference>
<dbReference type="Proteomes" id="UP000293952">
    <property type="component" value="Unassembled WGS sequence"/>
</dbReference>
<comment type="caution">
    <text evidence="1">The sequence shown here is derived from an EMBL/GenBank/DDBJ whole genome shotgun (WGS) entry which is preliminary data.</text>
</comment>
<organism evidence="1 2">
    <name type="scientific">Brumimicrobium glaciale</name>
    <dbReference type="NCBI Taxonomy" id="200475"/>
    <lineage>
        <taxon>Bacteria</taxon>
        <taxon>Pseudomonadati</taxon>
        <taxon>Bacteroidota</taxon>
        <taxon>Flavobacteriia</taxon>
        <taxon>Flavobacteriales</taxon>
        <taxon>Crocinitomicaceae</taxon>
        <taxon>Brumimicrobium</taxon>
    </lineage>
</organism>
<evidence type="ECO:0000313" key="2">
    <source>
        <dbReference type="Proteomes" id="UP000293952"/>
    </source>
</evidence>
<protein>
    <recommendedName>
        <fullName evidence="3">Zinc ribbon domain-containing protein</fullName>
    </recommendedName>
</protein>
<reference evidence="1 2" key="1">
    <citation type="submission" date="2019-02" db="EMBL/GenBank/DDBJ databases">
        <title>Genome sequence of the sea-ice species Brumimicrobium glaciale.</title>
        <authorList>
            <person name="Bowman J.P."/>
        </authorList>
    </citation>
    <scope>NUCLEOTIDE SEQUENCE [LARGE SCALE GENOMIC DNA]</scope>
    <source>
        <strain evidence="1 2">IC156</strain>
    </source>
</reference>
<proteinExistence type="predicted"/>
<dbReference type="OrthoDB" id="7788065at2"/>
<dbReference type="AlphaFoldDB" id="A0A4Q4KIK6"/>
<gene>
    <name evidence="1" type="ORF">ERX46_12670</name>
</gene>
<keyword evidence="2" id="KW-1185">Reference proteome</keyword>